<evidence type="ECO:0000313" key="1">
    <source>
        <dbReference type="EMBL" id="QQP32402.1"/>
    </source>
</evidence>
<gene>
    <name evidence="1" type="ORF">FKW44_024703</name>
</gene>
<name>A0A7T8GLZ2_CALRO</name>
<reference evidence="2" key="1">
    <citation type="submission" date="2021-01" db="EMBL/GenBank/DDBJ databases">
        <title>Caligus Genome Assembly.</title>
        <authorList>
            <person name="Gallardo-Escarate C."/>
        </authorList>
    </citation>
    <scope>NUCLEOTIDE SEQUENCE [LARGE SCALE GENOMIC DNA]</scope>
</reference>
<feature type="non-terminal residue" evidence="1">
    <location>
        <position position="62"/>
    </location>
</feature>
<proteinExistence type="predicted"/>
<dbReference type="Proteomes" id="UP000595437">
    <property type="component" value="Chromosome 20"/>
</dbReference>
<dbReference type="EMBL" id="CP045909">
    <property type="protein sequence ID" value="QQP32402.1"/>
    <property type="molecule type" value="Genomic_DNA"/>
</dbReference>
<accession>A0A7T8GLZ2</accession>
<sequence>SIRAHAAKVGVPHSTLALAVKNSGGKSLVRLERPILTPAMKEKHLQCCQALINNLKRSWPRT</sequence>
<organism evidence="1 2">
    <name type="scientific">Caligus rogercresseyi</name>
    <name type="common">Sea louse</name>
    <dbReference type="NCBI Taxonomy" id="217165"/>
    <lineage>
        <taxon>Eukaryota</taxon>
        <taxon>Metazoa</taxon>
        <taxon>Ecdysozoa</taxon>
        <taxon>Arthropoda</taxon>
        <taxon>Crustacea</taxon>
        <taxon>Multicrustacea</taxon>
        <taxon>Hexanauplia</taxon>
        <taxon>Copepoda</taxon>
        <taxon>Siphonostomatoida</taxon>
        <taxon>Caligidae</taxon>
        <taxon>Caligus</taxon>
    </lineage>
</organism>
<keyword evidence="2" id="KW-1185">Reference proteome</keyword>
<protein>
    <submittedName>
        <fullName evidence="1">Uncharacterized protein</fullName>
    </submittedName>
</protein>
<dbReference type="AlphaFoldDB" id="A0A7T8GLZ2"/>
<feature type="non-terminal residue" evidence="1">
    <location>
        <position position="1"/>
    </location>
</feature>
<evidence type="ECO:0000313" key="2">
    <source>
        <dbReference type="Proteomes" id="UP000595437"/>
    </source>
</evidence>